<dbReference type="EMBL" id="CP025299">
    <property type="protein sequence ID" value="AUG31074.1"/>
    <property type="molecule type" value="Genomic_DNA"/>
</dbReference>
<sequence length="101" mass="11397">MTVMTHPARIDGPLELIPIDDDAWRLCDTRVGANDAEFVVAYIERGDDGYDAVWMRGPRRRSRHRRLDECLSCGHALLRAEESSTASRPIPIAHFPPVRAT</sequence>
<dbReference type="KEGG" id="mhos:CXR34_03230"/>
<dbReference type="AlphaFoldDB" id="A0A134DJI9"/>
<accession>A0A134DJI9</accession>
<reference evidence="1 2" key="1">
    <citation type="submission" date="2017-12" db="EMBL/GenBank/DDBJ databases">
        <title>Isolation and characterization of estrogens degradatiion strain Microbacterium hominis SJTG1.</title>
        <authorList>
            <person name="Xiong W."/>
            <person name="Yin C."/>
            <person name="Zheng D."/>
            <person name="Liang R."/>
        </authorList>
    </citation>
    <scope>NUCLEOTIDE SEQUENCE [LARGE SCALE GENOMIC DNA]</scope>
    <source>
        <strain evidence="1 2">SJTG1</strain>
    </source>
</reference>
<dbReference type="Proteomes" id="UP000233276">
    <property type="component" value="Chromosome"/>
</dbReference>
<organism evidence="1 2">
    <name type="scientific">Microbacterium hominis</name>
    <dbReference type="NCBI Taxonomy" id="162426"/>
    <lineage>
        <taxon>Bacteria</taxon>
        <taxon>Bacillati</taxon>
        <taxon>Actinomycetota</taxon>
        <taxon>Actinomycetes</taxon>
        <taxon>Micrococcales</taxon>
        <taxon>Microbacteriaceae</taxon>
        <taxon>Microbacterium</taxon>
    </lineage>
</organism>
<proteinExistence type="predicted"/>
<evidence type="ECO:0000313" key="2">
    <source>
        <dbReference type="Proteomes" id="UP000233276"/>
    </source>
</evidence>
<evidence type="ECO:0000313" key="1">
    <source>
        <dbReference type="EMBL" id="AUG31074.1"/>
    </source>
</evidence>
<protein>
    <submittedName>
        <fullName evidence="1">Uncharacterized protein</fullName>
    </submittedName>
</protein>
<gene>
    <name evidence="1" type="ORF">CXR34_03230</name>
</gene>
<name>A0A134DJI9_9MICO</name>
<dbReference type="OrthoDB" id="5078000at2"/>